<dbReference type="Proteomes" id="UP001297361">
    <property type="component" value="Unassembled WGS sequence"/>
</dbReference>
<name>A0AAJ3CE27_XANCA</name>
<keyword evidence="1" id="KW-0472">Membrane</keyword>
<keyword evidence="1" id="KW-0812">Transmembrane</keyword>
<gene>
    <name evidence="2" type="ORF">LLE72_011290</name>
</gene>
<dbReference type="RefSeq" id="WP_115572473.1">
    <property type="nucleotide sequence ID" value="NZ_JAJFNJ020000003.1"/>
</dbReference>
<proteinExistence type="predicted"/>
<reference evidence="2" key="2">
    <citation type="submission" date="2024-01" db="EMBL/GenBank/DDBJ databases">
        <title>Long-read genome sequencing of X. campestris pv. papavericola.</title>
        <authorList>
            <person name="Hussain R.M.F."/>
            <person name="Greer S."/>
            <person name="Harrison J."/>
            <person name="Grant M."/>
            <person name="Vicente J."/>
            <person name="Studholme D.J."/>
        </authorList>
    </citation>
    <scope>NUCLEOTIDE SEQUENCE</scope>
    <source>
        <strain evidence="2">NCPPB 2970</strain>
    </source>
</reference>
<sequence length="100" mass="10945">MRKRRLSVFGLALCVPYVVLTGLCLWAANDAGNDHKGRFVMLQLPIGLQQSALHALGADAWLGSLSWVSAYLLFVPLTVVLLYLLGHGLQALIERPSPDF</sequence>
<evidence type="ECO:0008006" key="4">
    <source>
        <dbReference type="Google" id="ProtNLM"/>
    </source>
</evidence>
<organism evidence="2 3">
    <name type="scientific">Xanthomonas campestris pv. papavericola</name>
    <dbReference type="NCBI Taxonomy" id="487881"/>
    <lineage>
        <taxon>Bacteria</taxon>
        <taxon>Pseudomonadati</taxon>
        <taxon>Pseudomonadota</taxon>
        <taxon>Gammaproteobacteria</taxon>
        <taxon>Lysobacterales</taxon>
        <taxon>Lysobacteraceae</taxon>
        <taxon>Xanthomonas</taxon>
    </lineage>
</organism>
<dbReference type="EMBL" id="JAJFNJ020000003">
    <property type="protein sequence ID" value="MEC3888317.1"/>
    <property type="molecule type" value="Genomic_DNA"/>
</dbReference>
<reference evidence="2" key="1">
    <citation type="submission" date="2021-10" db="EMBL/GenBank/DDBJ databases">
        <authorList>
            <person name="Hussein R."/>
            <person name="Harrison J."/>
            <person name="Studholme D.J."/>
            <person name="Vicente J."/>
            <person name="Grant M."/>
        </authorList>
    </citation>
    <scope>NUCLEOTIDE SEQUENCE</scope>
    <source>
        <strain evidence="2">NCPPB 2970</strain>
    </source>
</reference>
<protein>
    <recommendedName>
        <fullName evidence="4">Transmembrane protein</fullName>
    </recommendedName>
</protein>
<evidence type="ECO:0000256" key="1">
    <source>
        <dbReference type="SAM" id="Phobius"/>
    </source>
</evidence>
<dbReference type="AlphaFoldDB" id="A0AAJ3CE27"/>
<comment type="caution">
    <text evidence="2">The sequence shown here is derived from an EMBL/GenBank/DDBJ whole genome shotgun (WGS) entry which is preliminary data.</text>
</comment>
<feature type="transmembrane region" description="Helical" evidence="1">
    <location>
        <begin position="65"/>
        <end position="85"/>
    </location>
</feature>
<evidence type="ECO:0000313" key="3">
    <source>
        <dbReference type="Proteomes" id="UP001297361"/>
    </source>
</evidence>
<accession>A0AAJ3CE27</accession>
<keyword evidence="1" id="KW-1133">Transmembrane helix</keyword>
<feature type="transmembrane region" description="Helical" evidence="1">
    <location>
        <begin position="7"/>
        <end position="28"/>
    </location>
</feature>
<evidence type="ECO:0000313" key="2">
    <source>
        <dbReference type="EMBL" id="MEC3888317.1"/>
    </source>
</evidence>